<evidence type="ECO:0008006" key="3">
    <source>
        <dbReference type="Google" id="ProtNLM"/>
    </source>
</evidence>
<evidence type="ECO:0000313" key="2">
    <source>
        <dbReference type="Proteomes" id="UP000245207"/>
    </source>
</evidence>
<dbReference type="EMBL" id="PKPP01003488">
    <property type="protein sequence ID" value="PWA69214.1"/>
    <property type="molecule type" value="Genomic_DNA"/>
</dbReference>
<gene>
    <name evidence="1" type="ORF">CTI12_AA295470</name>
</gene>
<evidence type="ECO:0000313" key="1">
    <source>
        <dbReference type="EMBL" id="PWA69214.1"/>
    </source>
</evidence>
<dbReference type="PANTHER" id="PTHR45786:SF74">
    <property type="entry name" value="ATP-DEPENDENT DNA HELICASE"/>
    <property type="match status" value="1"/>
</dbReference>
<dbReference type="AlphaFoldDB" id="A0A2U1N6W7"/>
<dbReference type="Proteomes" id="UP000245207">
    <property type="component" value="Unassembled WGS sequence"/>
</dbReference>
<protein>
    <recommendedName>
        <fullName evidence="3">Helitron helicase-like domain-containing protein</fullName>
    </recommendedName>
</protein>
<organism evidence="1 2">
    <name type="scientific">Artemisia annua</name>
    <name type="common">Sweet wormwood</name>
    <dbReference type="NCBI Taxonomy" id="35608"/>
    <lineage>
        <taxon>Eukaryota</taxon>
        <taxon>Viridiplantae</taxon>
        <taxon>Streptophyta</taxon>
        <taxon>Embryophyta</taxon>
        <taxon>Tracheophyta</taxon>
        <taxon>Spermatophyta</taxon>
        <taxon>Magnoliopsida</taxon>
        <taxon>eudicotyledons</taxon>
        <taxon>Gunneridae</taxon>
        <taxon>Pentapetalae</taxon>
        <taxon>asterids</taxon>
        <taxon>campanulids</taxon>
        <taxon>Asterales</taxon>
        <taxon>Asteraceae</taxon>
        <taxon>Asteroideae</taxon>
        <taxon>Anthemideae</taxon>
        <taxon>Artemisiinae</taxon>
        <taxon>Artemisia</taxon>
    </lineage>
</organism>
<proteinExistence type="predicted"/>
<comment type="caution">
    <text evidence="1">The sequence shown here is derived from an EMBL/GenBank/DDBJ whole genome shotgun (WGS) entry which is preliminary data.</text>
</comment>
<keyword evidence="2" id="KW-1185">Reference proteome</keyword>
<sequence length="480" mass="52318">MKVKKKGVPNKNAQDMCMQASQPSGSETLYSNGVSISNSISHVGVGHVGHDGIAPVYPGIFSDGFRRDALGTTTFCGSAPGSSSGNISTMGMTHAVDGCPFENAIHDSHLDQHSLLSSGVEPQLDPPNSVPVQVPTIDGSVSTFQSDNIMHPSYTAAYIFDVAAVERPSVYGHESATHVPIVLDFSTGSVTHADNPSASSSTVHLPAPQIGLTSRRARRAGRRHLLAARRRILNVTMTHSFAPFHVSTGRPRLTVSVNPPVQGPVAPPQRQGAPLDYKRFGRCDQVCQYCGAAFWSEEKKTGLPISAIPQYQRCCAGGRVVHERYALWESIIEGLISFLDDNNALVKLFRTAREKLQQANIPNFSIRLFGVVGHNQYELPTADGVGAIVYESGPESMTDYDVVIERHCGEPQSVNKLHPAYMALQFPLLFIYGEEGYHLKLKLRNVDGNDDQREKKMSMKLYYAIGVVDLCEFAVMNHIS</sequence>
<name>A0A2U1N6W7_ARTAN</name>
<dbReference type="PANTHER" id="PTHR45786">
    <property type="entry name" value="DNA BINDING PROTEIN-LIKE"/>
    <property type="match status" value="1"/>
</dbReference>
<reference evidence="1 2" key="1">
    <citation type="journal article" date="2018" name="Mol. Plant">
        <title>The genome of Artemisia annua provides insight into the evolution of Asteraceae family and artemisinin biosynthesis.</title>
        <authorList>
            <person name="Shen Q."/>
            <person name="Zhang L."/>
            <person name="Liao Z."/>
            <person name="Wang S."/>
            <person name="Yan T."/>
            <person name="Shi P."/>
            <person name="Liu M."/>
            <person name="Fu X."/>
            <person name="Pan Q."/>
            <person name="Wang Y."/>
            <person name="Lv Z."/>
            <person name="Lu X."/>
            <person name="Zhang F."/>
            <person name="Jiang W."/>
            <person name="Ma Y."/>
            <person name="Chen M."/>
            <person name="Hao X."/>
            <person name="Li L."/>
            <person name="Tang Y."/>
            <person name="Lv G."/>
            <person name="Zhou Y."/>
            <person name="Sun X."/>
            <person name="Brodelius P.E."/>
            <person name="Rose J.K.C."/>
            <person name="Tang K."/>
        </authorList>
    </citation>
    <scope>NUCLEOTIDE SEQUENCE [LARGE SCALE GENOMIC DNA]</scope>
    <source>
        <strain evidence="2">cv. Huhao1</strain>
        <tissue evidence="1">Leaf</tissue>
    </source>
</reference>
<accession>A0A2U1N6W7</accession>